<sequence length="233" mass="26054">MIPISDNIRSRSKPMINYWLIGINLVIFLWELKLELSGELGNFINSWGVIPAQINQAITNAVFFNPAAWIVVFWRSFSLILAIFLHSSFSQILGNLIFLWVFGKTVENILGTRRYLGLYLAAGLLTEVVQILAEPSLTVPLIGANGAIAAILGAYVFKFPQAKIDTILPLIIVYIPIELPAFYYLFWWFVQQWFYGIGGLNISGGVNQSSFGYWGQIAGLFIGAGVMKLAQKR</sequence>
<evidence type="ECO:0000259" key="8">
    <source>
        <dbReference type="Pfam" id="PF01694"/>
    </source>
</evidence>
<dbReference type="RefSeq" id="WP_015207728.1">
    <property type="nucleotide sequence ID" value="NC_019757.1"/>
</dbReference>
<evidence type="ECO:0000313" key="9">
    <source>
        <dbReference type="EMBL" id="AFZ24474.1"/>
    </source>
</evidence>
<dbReference type="PATRIC" id="fig|56107.3.peg.2478"/>
<keyword evidence="6 7" id="KW-0472">Membrane</keyword>
<dbReference type="GO" id="GO:0016020">
    <property type="term" value="C:membrane"/>
    <property type="evidence" value="ECO:0007669"/>
    <property type="project" value="UniProtKB-SubCell"/>
</dbReference>
<dbReference type="SUPFAM" id="SSF144091">
    <property type="entry name" value="Rhomboid-like"/>
    <property type="match status" value="1"/>
</dbReference>
<dbReference type="Gene3D" id="1.20.1540.10">
    <property type="entry name" value="Rhomboid-like"/>
    <property type="match status" value="1"/>
</dbReference>
<dbReference type="PANTHER" id="PTHR43731">
    <property type="entry name" value="RHOMBOID PROTEASE"/>
    <property type="match status" value="1"/>
</dbReference>
<feature type="transmembrane region" description="Helical" evidence="7">
    <location>
        <begin position="139"/>
        <end position="157"/>
    </location>
</feature>
<dbReference type="PANTHER" id="PTHR43731:SF14">
    <property type="entry name" value="PRESENILIN-ASSOCIATED RHOMBOID-LIKE PROTEIN, MITOCHONDRIAL"/>
    <property type="match status" value="1"/>
</dbReference>
<dbReference type="KEGG" id="csg:Cylst_2243"/>
<dbReference type="InterPro" id="IPR050925">
    <property type="entry name" value="Rhomboid_protease_S54"/>
</dbReference>
<dbReference type="Proteomes" id="UP000010475">
    <property type="component" value="Chromosome"/>
</dbReference>
<evidence type="ECO:0000256" key="2">
    <source>
        <dbReference type="ARBA" id="ARBA00009045"/>
    </source>
</evidence>
<feature type="transmembrane region" description="Helical" evidence="7">
    <location>
        <begin position="15"/>
        <end position="32"/>
    </location>
</feature>
<dbReference type="AlphaFoldDB" id="K9WXD3"/>
<evidence type="ECO:0000256" key="7">
    <source>
        <dbReference type="SAM" id="Phobius"/>
    </source>
</evidence>
<protein>
    <submittedName>
        <fullName evidence="9">Putative membrane protein</fullName>
    </submittedName>
</protein>
<keyword evidence="3 7" id="KW-0812">Transmembrane</keyword>
<dbReference type="Pfam" id="PF01694">
    <property type="entry name" value="Rhomboid"/>
    <property type="match status" value="1"/>
</dbReference>
<feature type="domain" description="Peptidase S54 rhomboid" evidence="8">
    <location>
        <begin position="77"/>
        <end position="225"/>
    </location>
</feature>
<feature type="transmembrane region" description="Helical" evidence="7">
    <location>
        <begin position="210"/>
        <end position="230"/>
    </location>
</feature>
<feature type="transmembrane region" description="Helical" evidence="7">
    <location>
        <begin position="115"/>
        <end position="133"/>
    </location>
</feature>
<evidence type="ECO:0000313" key="10">
    <source>
        <dbReference type="Proteomes" id="UP000010475"/>
    </source>
</evidence>
<comment type="subcellular location">
    <subcellularLocation>
        <location evidence="1">Membrane</location>
        <topology evidence="1">Multi-pass membrane protein</topology>
    </subcellularLocation>
</comment>
<dbReference type="InterPro" id="IPR035952">
    <property type="entry name" value="Rhomboid-like_sf"/>
</dbReference>
<evidence type="ECO:0000256" key="5">
    <source>
        <dbReference type="ARBA" id="ARBA00022989"/>
    </source>
</evidence>
<accession>K9WXD3</accession>
<proteinExistence type="inferred from homology"/>
<keyword evidence="10" id="KW-1185">Reference proteome</keyword>
<evidence type="ECO:0000256" key="3">
    <source>
        <dbReference type="ARBA" id="ARBA00022692"/>
    </source>
</evidence>
<name>K9WXD3_9NOST</name>
<dbReference type="eggNOG" id="COG0705">
    <property type="taxonomic scope" value="Bacteria"/>
</dbReference>
<evidence type="ECO:0000256" key="6">
    <source>
        <dbReference type="ARBA" id="ARBA00023136"/>
    </source>
</evidence>
<dbReference type="EMBL" id="CP003642">
    <property type="protein sequence ID" value="AFZ24474.1"/>
    <property type="molecule type" value="Genomic_DNA"/>
</dbReference>
<evidence type="ECO:0000256" key="1">
    <source>
        <dbReference type="ARBA" id="ARBA00004141"/>
    </source>
</evidence>
<keyword evidence="4" id="KW-0378">Hydrolase</keyword>
<organism evidence="9 10">
    <name type="scientific">Cylindrospermum stagnale PCC 7417</name>
    <dbReference type="NCBI Taxonomy" id="56107"/>
    <lineage>
        <taxon>Bacteria</taxon>
        <taxon>Bacillati</taxon>
        <taxon>Cyanobacteriota</taxon>
        <taxon>Cyanophyceae</taxon>
        <taxon>Nostocales</taxon>
        <taxon>Nostocaceae</taxon>
        <taxon>Cylindrospermum</taxon>
    </lineage>
</organism>
<dbReference type="HOGENOM" id="CLU_055068_5_1_3"/>
<feature type="transmembrane region" description="Helical" evidence="7">
    <location>
        <begin position="79"/>
        <end position="103"/>
    </location>
</feature>
<dbReference type="InterPro" id="IPR022764">
    <property type="entry name" value="Peptidase_S54_rhomboid_dom"/>
</dbReference>
<keyword evidence="5 7" id="KW-1133">Transmembrane helix</keyword>
<reference evidence="9 10" key="1">
    <citation type="submission" date="2012-06" db="EMBL/GenBank/DDBJ databases">
        <title>Finished chromosome of genome of Cylindrospermum stagnale PCC 7417.</title>
        <authorList>
            <consortium name="US DOE Joint Genome Institute"/>
            <person name="Gugger M."/>
            <person name="Coursin T."/>
            <person name="Rippka R."/>
            <person name="Tandeau De Marsac N."/>
            <person name="Huntemann M."/>
            <person name="Wei C.-L."/>
            <person name="Han J."/>
            <person name="Detter J.C."/>
            <person name="Han C."/>
            <person name="Tapia R."/>
            <person name="Chen A."/>
            <person name="Kyrpides N."/>
            <person name="Mavromatis K."/>
            <person name="Markowitz V."/>
            <person name="Szeto E."/>
            <person name="Ivanova N."/>
            <person name="Pagani I."/>
            <person name="Pati A."/>
            <person name="Goodwin L."/>
            <person name="Nordberg H.P."/>
            <person name="Cantor M.N."/>
            <person name="Hua S.X."/>
            <person name="Woyke T."/>
            <person name="Kerfeld C.A."/>
        </authorList>
    </citation>
    <scope>NUCLEOTIDE SEQUENCE [LARGE SCALE GENOMIC DNA]</scope>
    <source>
        <strain evidence="9 10">PCC 7417</strain>
    </source>
</reference>
<feature type="transmembrane region" description="Helical" evidence="7">
    <location>
        <begin position="169"/>
        <end position="190"/>
    </location>
</feature>
<gene>
    <name evidence="9" type="ORF">Cylst_2243</name>
</gene>
<dbReference type="GO" id="GO:0004252">
    <property type="term" value="F:serine-type endopeptidase activity"/>
    <property type="evidence" value="ECO:0007669"/>
    <property type="project" value="InterPro"/>
</dbReference>
<dbReference type="OrthoDB" id="9813074at2"/>
<evidence type="ECO:0000256" key="4">
    <source>
        <dbReference type="ARBA" id="ARBA00022801"/>
    </source>
</evidence>
<dbReference type="STRING" id="56107.Cylst_2243"/>
<comment type="similarity">
    <text evidence="2">Belongs to the peptidase S54 family.</text>
</comment>